<dbReference type="PROSITE" id="PS50977">
    <property type="entry name" value="HTH_TETR_2"/>
    <property type="match status" value="1"/>
</dbReference>
<keyword evidence="7" id="KW-1185">Reference proteome</keyword>
<keyword evidence="1" id="KW-0805">Transcription regulation</keyword>
<dbReference type="InterPro" id="IPR023772">
    <property type="entry name" value="DNA-bd_HTH_TetR-type_CS"/>
</dbReference>
<evidence type="ECO:0000256" key="2">
    <source>
        <dbReference type="ARBA" id="ARBA00023125"/>
    </source>
</evidence>
<dbReference type="Pfam" id="PF00440">
    <property type="entry name" value="TetR_N"/>
    <property type="match status" value="1"/>
</dbReference>
<dbReference type="PROSITE" id="PS01081">
    <property type="entry name" value="HTH_TETR_1"/>
    <property type="match status" value="1"/>
</dbReference>
<dbReference type="GO" id="GO:0003700">
    <property type="term" value="F:DNA-binding transcription factor activity"/>
    <property type="evidence" value="ECO:0007669"/>
    <property type="project" value="TreeGrafter"/>
</dbReference>
<dbReference type="GO" id="GO:0000976">
    <property type="term" value="F:transcription cis-regulatory region binding"/>
    <property type="evidence" value="ECO:0007669"/>
    <property type="project" value="TreeGrafter"/>
</dbReference>
<gene>
    <name evidence="6" type="ORF">MARA_10460</name>
</gene>
<protein>
    <submittedName>
        <fullName evidence="6">TetR family transcriptional regulator</fullName>
    </submittedName>
</protein>
<dbReference type="Gene3D" id="1.10.357.10">
    <property type="entry name" value="Tetracycline Repressor, domain 2"/>
    <property type="match status" value="1"/>
</dbReference>
<evidence type="ECO:0000313" key="7">
    <source>
        <dbReference type="Proteomes" id="UP000467428"/>
    </source>
</evidence>
<feature type="DNA-binding region" description="H-T-H motif" evidence="4">
    <location>
        <begin position="41"/>
        <end position="60"/>
    </location>
</feature>
<dbReference type="PANTHER" id="PTHR30055">
    <property type="entry name" value="HTH-TYPE TRANSCRIPTIONAL REGULATOR RUTR"/>
    <property type="match status" value="1"/>
</dbReference>
<dbReference type="KEGG" id="marz:MARA_10460"/>
<keyword evidence="3" id="KW-0804">Transcription</keyword>
<dbReference type="Proteomes" id="UP000467428">
    <property type="component" value="Chromosome"/>
</dbReference>
<dbReference type="EMBL" id="AP022593">
    <property type="protein sequence ID" value="BBY47578.1"/>
    <property type="molecule type" value="Genomic_DNA"/>
</dbReference>
<dbReference type="SUPFAM" id="SSF46689">
    <property type="entry name" value="Homeodomain-like"/>
    <property type="match status" value="1"/>
</dbReference>
<accession>A0A7I7RSI4</accession>
<reference evidence="6 7" key="1">
    <citation type="journal article" date="2019" name="Emerg. Microbes Infect.">
        <title>Comprehensive subspecies identification of 175 nontuberculous mycobacteria species based on 7547 genomic profiles.</title>
        <authorList>
            <person name="Matsumoto Y."/>
            <person name="Kinjo T."/>
            <person name="Motooka D."/>
            <person name="Nabeya D."/>
            <person name="Jung N."/>
            <person name="Uechi K."/>
            <person name="Horii T."/>
            <person name="Iida T."/>
            <person name="Fujita J."/>
            <person name="Nakamura S."/>
        </authorList>
    </citation>
    <scope>NUCLEOTIDE SEQUENCE [LARGE SCALE GENOMIC DNA]</scope>
    <source>
        <strain evidence="6 7">JCM 18538</strain>
    </source>
</reference>
<keyword evidence="2 4" id="KW-0238">DNA-binding</keyword>
<dbReference type="InterPro" id="IPR001647">
    <property type="entry name" value="HTH_TetR"/>
</dbReference>
<dbReference type="RefSeq" id="WP_198339327.1">
    <property type="nucleotide sequence ID" value="NZ_AP022593.1"/>
</dbReference>
<evidence type="ECO:0000256" key="4">
    <source>
        <dbReference type="PROSITE-ProRule" id="PRU00335"/>
    </source>
</evidence>
<geneLocation type="plasmid" evidence="7">
    <name>pjcm18538 dna</name>
</geneLocation>
<evidence type="ECO:0000256" key="1">
    <source>
        <dbReference type="ARBA" id="ARBA00023015"/>
    </source>
</evidence>
<sequence length="219" mass="23978">MSDWSAEPRPSLRERKKRNTRRMLVDAAVRLCLEQGYENTTVEQISAAAEISTRTFSRYFATKDAVFIAVLDDLANEIVVQLDSLPEDLGPMEALRAAHMAVLDGVSRRSLEGLTTDRIALILRIVNSSDTLRQAAIDYRCPAAVEALARKMGVAPDDGDLDLAVALFSTTIVTACRDLVEDGDDAALGPEIVMDRLERSLGHVARFAADMDVRQTAAD</sequence>
<evidence type="ECO:0000259" key="5">
    <source>
        <dbReference type="PROSITE" id="PS50977"/>
    </source>
</evidence>
<dbReference type="InterPro" id="IPR050109">
    <property type="entry name" value="HTH-type_TetR-like_transc_reg"/>
</dbReference>
<proteinExistence type="predicted"/>
<dbReference type="InterPro" id="IPR009057">
    <property type="entry name" value="Homeodomain-like_sf"/>
</dbReference>
<evidence type="ECO:0000256" key="3">
    <source>
        <dbReference type="ARBA" id="ARBA00023163"/>
    </source>
</evidence>
<dbReference type="PANTHER" id="PTHR30055:SF238">
    <property type="entry name" value="MYCOFACTOCIN BIOSYNTHESIS TRANSCRIPTIONAL REGULATOR MFTR-RELATED"/>
    <property type="match status" value="1"/>
</dbReference>
<organism evidence="6 7">
    <name type="scientific">Mycolicibacterium arabiense</name>
    <dbReference type="NCBI Taxonomy" id="1286181"/>
    <lineage>
        <taxon>Bacteria</taxon>
        <taxon>Bacillati</taxon>
        <taxon>Actinomycetota</taxon>
        <taxon>Actinomycetes</taxon>
        <taxon>Mycobacteriales</taxon>
        <taxon>Mycobacteriaceae</taxon>
        <taxon>Mycolicibacterium</taxon>
    </lineage>
</organism>
<feature type="domain" description="HTH tetR-type" evidence="5">
    <location>
        <begin position="18"/>
        <end position="78"/>
    </location>
</feature>
<name>A0A7I7RSI4_9MYCO</name>
<evidence type="ECO:0000313" key="6">
    <source>
        <dbReference type="EMBL" id="BBY47578.1"/>
    </source>
</evidence>
<dbReference type="AlphaFoldDB" id="A0A7I7RSI4"/>